<comment type="caution">
    <text evidence="8">The sequence shown here is derived from an EMBL/GenBank/DDBJ whole genome shotgun (WGS) entry which is preliminary data.</text>
</comment>
<comment type="pathway">
    <text evidence="1">Protein modification; protein ubiquitination.</text>
</comment>
<evidence type="ECO:0000256" key="5">
    <source>
        <dbReference type="ARBA" id="ARBA00022786"/>
    </source>
</evidence>
<feature type="compositionally biased region" description="Basic residues" evidence="7">
    <location>
        <begin position="125"/>
        <end position="135"/>
    </location>
</feature>
<feature type="region of interest" description="Disordered" evidence="7">
    <location>
        <begin position="79"/>
        <end position="150"/>
    </location>
</feature>
<evidence type="ECO:0000256" key="2">
    <source>
        <dbReference type="ARBA" id="ARBA00022679"/>
    </source>
</evidence>
<evidence type="ECO:0000256" key="1">
    <source>
        <dbReference type="ARBA" id="ARBA00004906"/>
    </source>
</evidence>
<dbReference type="InterPro" id="IPR045134">
    <property type="entry name" value="UHRF1/2-like"/>
</dbReference>
<dbReference type="AlphaFoldDB" id="A0A438EYA5"/>
<evidence type="ECO:0000256" key="4">
    <source>
        <dbReference type="ARBA" id="ARBA00022771"/>
    </source>
</evidence>
<evidence type="ECO:0000313" key="8">
    <source>
        <dbReference type="EMBL" id="RVW52666.1"/>
    </source>
</evidence>
<dbReference type="GO" id="GO:0016740">
    <property type="term" value="F:transferase activity"/>
    <property type="evidence" value="ECO:0007669"/>
    <property type="project" value="UniProtKB-KW"/>
</dbReference>
<dbReference type="SUPFAM" id="SSF57850">
    <property type="entry name" value="RING/U-box"/>
    <property type="match status" value="1"/>
</dbReference>
<keyword evidence="6" id="KW-0862">Zinc</keyword>
<reference evidence="8 9" key="1">
    <citation type="journal article" date="2018" name="PLoS Genet.">
        <title>Population sequencing reveals clonal diversity and ancestral inbreeding in the grapevine cultivar Chardonnay.</title>
        <authorList>
            <person name="Roach M.J."/>
            <person name="Johnson D.L."/>
            <person name="Bohlmann J."/>
            <person name="van Vuuren H.J."/>
            <person name="Jones S.J."/>
            <person name="Pretorius I.S."/>
            <person name="Schmidt S.A."/>
            <person name="Borneman A.R."/>
        </authorList>
    </citation>
    <scope>NUCLEOTIDE SEQUENCE [LARGE SCALE GENOMIC DNA]</scope>
    <source>
        <strain evidence="9">cv. Chardonnay</strain>
        <tissue evidence="8">Leaf</tissue>
    </source>
</reference>
<protein>
    <submittedName>
        <fullName evidence="8">E3 ubiquitin-protein ligase ORTHRUS 2</fullName>
    </submittedName>
</protein>
<dbReference type="EMBL" id="QGNW01001166">
    <property type="protein sequence ID" value="RVW52666.1"/>
    <property type="molecule type" value="Genomic_DNA"/>
</dbReference>
<keyword evidence="4" id="KW-0863">Zinc-finger</keyword>
<accession>A0A438EYA5</accession>
<keyword evidence="2" id="KW-0808">Transferase</keyword>
<name>A0A438EYA5_VITVI</name>
<dbReference type="Proteomes" id="UP000288805">
    <property type="component" value="Unassembled WGS sequence"/>
</dbReference>
<dbReference type="PANTHER" id="PTHR14140">
    <property type="entry name" value="E3 UBIQUITIN-PROTEIN LIGASE UHRF-RELATED"/>
    <property type="match status" value="1"/>
</dbReference>
<keyword evidence="5" id="KW-0833">Ubl conjugation pathway</keyword>
<feature type="compositionally biased region" description="Basic and acidic residues" evidence="7">
    <location>
        <begin position="79"/>
        <end position="94"/>
    </location>
</feature>
<keyword evidence="3" id="KW-0479">Metal-binding</keyword>
<gene>
    <name evidence="8" type="primary">ORTH2_2</name>
    <name evidence="8" type="ORF">CK203_068727</name>
</gene>
<feature type="compositionally biased region" description="Basic and acidic residues" evidence="7">
    <location>
        <begin position="103"/>
        <end position="121"/>
    </location>
</feature>
<dbReference type="InterPro" id="IPR017907">
    <property type="entry name" value="Znf_RING_CS"/>
</dbReference>
<evidence type="ECO:0000256" key="6">
    <source>
        <dbReference type="ARBA" id="ARBA00022833"/>
    </source>
</evidence>
<dbReference type="PROSITE" id="PS00518">
    <property type="entry name" value="ZF_RING_1"/>
    <property type="match status" value="1"/>
</dbReference>
<proteinExistence type="predicted"/>
<dbReference type="GO" id="GO:0008270">
    <property type="term" value="F:zinc ion binding"/>
    <property type="evidence" value="ECO:0007669"/>
    <property type="project" value="UniProtKB-KW"/>
</dbReference>
<organism evidence="8 9">
    <name type="scientific">Vitis vinifera</name>
    <name type="common">Grape</name>
    <dbReference type="NCBI Taxonomy" id="29760"/>
    <lineage>
        <taxon>Eukaryota</taxon>
        <taxon>Viridiplantae</taxon>
        <taxon>Streptophyta</taxon>
        <taxon>Embryophyta</taxon>
        <taxon>Tracheophyta</taxon>
        <taxon>Spermatophyta</taxon>
        <taxon>Magnoliopsida</taxon>
        <taxon>eudicotyledons</taxon>
        <taxon>Gunneridae</taxon>
        <taxon>Pentapetalae</taxon>
        <taxon>rosids</taxon>
        <taxon>Vitales</taxon>
        <taxon>Vitaceae</taxon>
        <taxon>Viteae</taxon>
        <taxon>Vitis</taxon>
    </lineage>
</organism>
<dbReference type="Gene3D" id="3.30.40.10">
    <property type="entry name" value="Zinc/RING finger domain, C3HC4 (zinc finger)"/>
    <property type="match status" value="1"/>
</dbReference>
<dbReference type="PANTHER" id="PTHR14140:SF46">
    <property type="entry name" value="E3 UBIQUITIN-PROTEIN LIGASE ORTHRUS 1-RELATED"/>
    <property type="match status" value="1"/>
</dbReference>
<evidence type="ECO:0000313" key="9">
    <source>
        <dbReference type="Proteomes" id="UP000288805"/>
    </source>
</evidence>
<evidence type="ECO:0000256" key="3">
    <source>
        <dbReference type="ARBA" id="ARBA00022723"/>
    </source>
</evidence>
<dbReference type="InterPro" id="IPR013083">
    <property type="entry name" value="Znf_RING/FYVE/PHD"/>
</dbReference>
<sequence>MRLPVTTPCAHNFCKDCVQEAFAGKTFVRKRLCFSGQALRSHKNVMKCPSCPADISEFLQNPQVNRDLMDLIQSLQCDTKEGGTHSSREFEKVDPVNCSSNLDDEKKNETNAEDKSEDSPNGKKTVGRGRGRPRGNGRGGEGRGRGCCRPLKINIQANDEFE</sequence>
<evidence type="ECO:0000256" key="7">
    <source>
        <dbReference type="SAM" id="MobiDB-lite"/>
    </source>
</evidence>